<dbReference type="PANTHER" id="PTHR43727">
    <property type="entry name" value="DIAMINOPIMELATE DECARBOXYLASE"/>
    <property type="match status" value="1"/>
</dbReference>
<dbReference type="Proteomes" id="UP000245590">
    <property type="component" value="Unassembled WGS sequence"/>
</dbReference>
<feature type="compositionally biased region" description="Basic and acidic residues" evidence="4">
    <location>
        <begin position="401"/>
        <end position="411"/>
    </location>
</feature>
<dbReference type="PRINTS" id="PR01179">
    <property type="entry name" value="ODADCRBXLASE"/>
</dbReference>
<keyword evidence="2 3" id="KW-0663">Pyridoxal phosphate</keyword>
<evidence type="ECO:0000256" key="4">
    <source>
        <dbReference type="SAM" id="MobiDB-lite"/>
    </source>
</evidence>
<evidence type="ECO:0000313" key="7">
    <source>
        <dbReference type="Proteomes" id="UP000245590"/>
    </source>
</evidence>
<feature type="region of interest" description="Disordered" evidence="4">
    <location>
        <begin position="401"/>
        <end position="449"/>
    </location>
</feature>
<comment type="caution">
    <text evidence="6">The sequence shown here is derived from an EMBL/GenBank/DDBJ whole genome shotgun (WGS) entry which is preliminary data.</text>
</comment>
<protein>
    <recommendedName>
        <fullName evidence="5">Orn/DAP/Arg decarboxylase 2 N-terminal domain-containing protein</fullName>
    </recommendedName>
</protein>
<proteinExistence type="predicted"/>
<accession>A0A2U2RK15</accession>
<dbReference type="PANTHER" id="PTHR43727:SF3">
    <property type="entry name" value="GROUP IV DECARBOXYLASE"/>
    <property type="match status" value="1"/>
</dbReference>
<reference evidence="6 7" key="1">
    <citation type="submission" date="2018-05" db="EMBL/GenBank/DDBJ databases">
        <title>Brachybacterium sp. M1HQ-2T, whole genome shotgun sequence.</title>
        <authorList>
            <person name="Tuo L."/>
        </authorList>
    </citation>
    <scope>NUCLEOTIDE SEQUENCE [LARGE SCALE GENOMIC DNA]</scope>
    <source>
        <strain evidence="6 7">M1HQ-2</strain>
    </source>
</reference>
<feature type="modified residue" description="N6-(pyridoxal phosphate)lysine" evidence="3">
    <location>
        <position position="49"/>
    </location>
</feature>
<dbReference type="SUPFAM" id="SSF50621">
    <property type="entry name" value="Alanine racemase C-terminal domain-like"/>
    <property type="match status" value="1"/>
</dbReference>
<dbReference type="RefSeq" id="WP_109275892.1">
    <property type="nucleotide sequence ID" value="NZ_QFKX01000003.1"/>
</dbReference>
<feature type="active site" description="Proton donor" evidence="3">
    <location>
        <position position="331"/>
    </location>
</feature>
<keyword evidence="7" id="KW-1185">Reference proteome</keyword>
<dbReference type="InterPro" id="IPR000183">
    <property type="entry name" value="Orn/DAP/Arg_de-COase"/>
</dbReference>
<dbReference type="InterPro" id="IPR029066">
    <property type="entry name" value="PLP-binding_barrel"/>
</dbReference>
<dbReference type="InterPro" id="IPR009006">
    <property type="entry name" value="Ala_racemase/Decarboxylase_C"/>
</dbReference>
<evidence type="ECO:0000313" key="6">
    <source>
        <dbReference type="EMBL" id="PWH06145.1"/>
    </source>
</evidence>
<evidence type="ECO:0000256" key="3">
    <source>
        <dbReference type="PIRSR" id="PIRSR600183-50"/>
    </source>
</evidence>
<dbReference type="Gene3D" id="2.40.37.10">
    <property type="entry name" value="Lyase, Ornithine Decarboxylase, Chain A, domain 1"/>
    <property type="match status" value="1"/>
</dbReference>
<dbReference type="GO" id="GO:0008836">
    <property type="term" value="F:diaminopimelate decarboxylase activity"/>
    <property type="evidence" value="ECO:0007669"/>
    <property type="project" value="TreeGrafter"/>
</dbReference>
<dbReference type="AlphaFoldDB" id="A0A2U2RK15"/>
<feature type="domain" description="Orn/DAP/Arg decarboxylase 2 N-terminal" evidence="5">
    <location>
        <begin position="36"/>
        <end position="268"/>
    </location>
</feature>
<dbReference type="Pfam" id="PF02784">
    <property type="entry name" value="Orn_Arg_deC_N"/>
    <property type="match status" value="1"/>
</dbReference>
<evidence type="ECO:0000259" key="5">
    <source>
        <dbReference type="Pfam" id="PF02784"/>
    </source>
</evidence>
<dbReference type="Gene3D" id="3.20.20.10">
    <property type="entry name" value="Alanine racemase"/>
    <property type="match status" value="1"/>
</dbReference>
<organism evidence="6 7">
    <name type="scientific">Brachybacterium endophyticum</name>
    <dbReference type="NCBI Taxonomy" id="2182385"/>
    <lineage>
        <taxon>Bacteria</taxon>
        <taxon>Bacillati</taxon>
        <taxon>Actinomycetota</taxon>
        <taxon>Actinomycetes</taxon>
        <taxon>Micrococcales</taxon>
        <taxon>Dermabacteraceae</taxon>
        <taxon>Brachybacterium</taxon>
    </lineage>
</organism>
<dbReference type="GO" id="GO:0009089">
    <property type="term" value="P:lysine biosynthetic process via diaminopimelate"/>
    <property type="evidence" value="ECO:0007669"/>
    <property type="project" value="TreeGrafter"/>
</dbReference>
<evidence type="ECO:0000256" key="2">
    <source>
        <dbReference type="ARBA" id="ARBA00022898"/>
    </source>
</evidence>
<name>A0A2U2RK15_9MICO</name>
<dbReference type="SUPFAM" id="SSF51419">
    <property type="entry name" value="PLP-binding barrel"/>
    <property type="match status" value="1"/>
</dbReference>
<dbReference type="InterPro" id="IPR022644">
    <property type="entry name" value="De-COase2_N"/>
</dbReference>
<sequence length="449" mass="49642">MVDTTTRAELAPTTPVFVIDRRLLETFVGRFRRALDAQWPGAILSYSFKTNSLPWLLAHMRREGVWAEVVSDAEYDLALALGYDPARIVFNGPVKSRDRLRFALRAGSVVNLDSKREIEYAAELAREEPSRSVAVGLRVNWDLEARCPGESTTGSEGSRFGFDVDNGDLDRVIRTLTDAGARVVGLHMHRNSSTQSLDVYRAAATVAAEIIASRRLELDWVDIGGGFFGSLEGRPTFEDYVRVIRETLEPVVDVQRTRLVVEPGGSLIALPVEFHASVLDVKDVGPRRHVVTDASRTDIDPLFRRRRPFAISTDATSEVELPEQIIDGFTCMEDDRLTRLHDARELAVGDRLVFAGVGAYTMSYQSTFIEFPPAVYVRDGQTFTQVRRRWGAADYLRGNDWETEAREDRESIPTAAGMEGAAGAAATAGTAATPSEDRADSVRTVSAAR</sequence>
<evidence type="ECO:0000256" key="1">
    <source>
        <dbReference type="ARBA" id="ARBA00001933"/>
    </source>
</evidence>
<gene>
    <name evidence="6" type="ORF">DEO23_10085</name>
</gene>
<dbReference type="EMBL" id="QFKX01000003">
    <property type="protein sequence ID" value="PWH06145.1"/>
    <property type="molecule type" value="Genomic_DNA"/>
</dbReference>
<comment type="cofactor">
    <cofactor evidence="1 3">
        <name>pyridoxal 5'-phosphate</name>
        <dbReference type="ChEBI" id="CHEBI:597326"/>
    </cofactor>
</comment>
<feature type="compositionally biased region" description="Low complexity" evidence="4">
    <location>
        <begin position="414"/>
        <end position="433"/>
    </location>
</feature>
<dbReference type="OrthoDB" id="9805604at2"/>